<accession>A0A919JXX0</accession>
<gene>
    <name evidence="2" type="ORF">Ari01nite_29950</name>
</gene>
<protein>
    <recommendedName>
        <fullName evidence="4">Secreted protein</fullName>
    </recommendedName>
</protein>
<dbReference type="EMBL" id="BOMV01000033">
    <property type="protein sequence ID" value="GIE95530.1"/>
    <property type="molecule type" value="Genomic_DNA"/>
</dbReference>
<organism evidence="2 3">
    <name type="scientific">Paractinoplanes rishiriensis</name>
    <dbReference type="NCBI Taxonomy" id="1050105"/>
    <lineage>
        <taxon>Bacteria</taxon>
        <taxon>Bacillati</taxon>
        <taxon>Actinomycetota</taxon>
        <taxon>Actinomycetes</taxon>
        <taxon>Micromonosporales</taxon>
        <taxon>Micromonosporaceae</taxon>
        <taxon>Paractinoplanes</taxon>
    </lineage>
</organism>
<keyword evidence="1" id="KW-0732">Signal</keyword>
<feature type="signal peptide" evidence="1">
    <location>
        <begin position="1"/>
        <end position="26"/>
    </location>
</feature>
<evidence type="ECO:0000256" key="1">
    <source>
        <dbReference type="SAM" id="SignalP"/>
    </source>
</evidence>
<evidence type="ECO:0008006" key="4">
    <source>
        <dbReference type="Google" id="ProtNLM"/>
    </source>
</evidence>
<keyword evidence="3" id="KW-1185">Reference proteome</keyword>
<feature type="chain" id="PRO_5037564504" description="Secreted protein" evidence="1">
    <location>
        <begin position="27"/>
        <end position="144"/>
    </location>
</feature>
<name>A0A919JXX0_9ACTN</name>
<evidence type="ECO:0000313" key="2">
    <source>
        <dbReference type="EMBL" id="GIE95530.1"/>
    </source>
</evidence>
<dbReference type="AlphaFoldDB" id="A0A919JXX0"/>
<comment type="caution">
    <text evidence="2">The sequence shown here is derived from an EMBL/GenBank/DDBJ whole genome shotgun (WGS) entry which is preliminary data.</text>
</comment>
<reference evidence="2" key="1">
    <citation type="submission" date="2021-01" db="EMBL/GenBank/DDBJ databases">
        <title>Whole genome shotgun sequence of Actinoplanes rishiriensis NBRC 108556.</title>
        <authorList>
            <person name="Komaki H."/>
            <person name="Tamura T."/>
        </authorList>
    </citation>
    <scope>NUCLEOTIDE SEQUENCE</scope>
    <source>
        <strain evidence="2">NBRC 108556</strain>
    </source>
</reference>
<dbReference type="Proteomes" id="UP000636960">
    <property type="component" value="Unassembled WGS sequence"/>
</dbReference>
<proteinExistence type="predicted"/>
<dbReference type="RefSeq" id="WP_203781827.1">
    <property type="nucleotide sequence ID" value="NZ_BOMV01000033.1"/>
</dbReference>
<sequence>MRTRWTAAILATAATATLAISTPAQAAPLPKSCAEIYRGLEVASMCVDFINPAPPYAPGSGYWKALNPRIENPSGLGATNIWAIYYNNAGTGRYLGRIADGTRWGDTSSSVGKLTAKFEVAMSDGWTRCVYLIPGGSNTEVGHC</sequence>
<evidence type="ECO:0000313" key="3">
    <source>
        <dbReference type="Proteomes" id="UP000636960"/>
    </source>
</evidence>